<feature type="region of interest" description="Disordered" evidence="2">
    <location>
        <begin position="1"/>
        <end position="51"/>
    </location>
</feature>
<keyword evidence="4" id="KW-1185">Reference proteome</keyword>
<organism evidence="3 4">
    <name type="scientific">Chenopodium quinoa</name>
    <name type="common">Quinoa</name>
    <dbReference type="NCBI Taxonomy" id="63459"/>
    <lineage>
        <taxon>Eukaryota</taxon>
        <taxon>Viridiplantae</taxon>
        <taxon>Streptophyta</taxon>
        <taxon>Embryophyta</taxon>
        <taxon>Tracheophyta</taxon>
        <taxon>Spermatophyta</taxon>
        <taxon>Magnoliopsida</taxon>
        <taxon>eudicotyledons</taxon>
        <taxon>Gunneridae</taxon>
        <taxon>Pentapetalae</taxon>
        <taxon>Caryophyllales</taxon>
        <taxon>Chenopodiaceae</taxon>
        <taxon>Chenopodioideae</taxon>
        <taxon>Atripliceae</taxon>
        <taxon>Chenopodium</taxon>
    </lineage>
</organism>
<feature type="compositionally biased region" description="Basic and acidic residues" evidence="2">
    <location>
        <begin position="18"/>
        <end position="32"/>
    </location>
</feature>
<accession>A0A803N8W9</accession>
<evidence type="ECO:0000256" key="2">
    <source>
        <dbReference type="SAM" id="MobiDB-lite"/>
    </source>
</evidence>
<reference evidence="3" key="2">
    <citation type="submission" date="2021-03" db="UniProtKB">
        <authorList>
            <consortium name="EnsemblPlants"/>
        </authorList>
    </citation>
    <scope>IDENTIFICATION</scope>
</reference>
<reference evidence="3" key="1">
    <citation type="journal article" date="2017" name="Nature">
        <title>The genome of Chenopodium quinoa.</title>
        <authorList>
            <person name="Jarvis D.E."/>
            <person name="Ho Y.S."/>
            <person name="Lightfoot D.J."/>
            <person name="Schmoeckel S.M."/>
            <person name="Li B."/>
            <person name="Borm T.J.A."/>
            <person name="Ohyanagi H."/>
            <person name="Mineta K."/>
            <person name="Michell C.T."/>
            <person name="Saber N."/>
            <person name="Kharbatia N.M."/>
            <person name="Rupper R.R."/>
            <person name="Sharp A.R."/>
            <person name="Dally N."/>
            <person name="Boughton B.A."/>
            <person name="Woo Y.H."/>
            <person name="Gao G."/>
            <person name="Schijlen E.G.W.M."/>
            <person name="Guo X."/>
            <person name="Momin A.A."/>
            <person name="Negrao S."/>
            <person name="Al-Babili S."/>
            <person name="Gehring C."/>
            <person name="Roessner U."/>
            <person name="Jung C."/>
            <person name="Murphy K."/>
            <person name="Arold S.T."/>
            <person name="Gojobori T."/>
            <person name="van der Linden C.G."/>
            <person name="van Loo E.N."/>
            <person name="Jellen E.N."/>
            <person name="Maughan P.J."/>
            <person name="Tester M."/>
        </authorList>
    </citation>
    <scope>NUCLEOTIDE SEQUENCE [LARGE SCALE GENOMIC DNA]</scope>
    <source>
        <strain evidence="3">cv. PI 614886</strain>
    </source>
</reference>
<keyword evidence="1" id="KW-0175">Coiled coil</keyword>
<feature type="coiled-coil region" evidence="1">
    <location>
        <begin position="128"/>
        <end position="224"/>
    </location>
</feature>
<sequence>MLRNRRGGNIGVSNPRQSDSRAEKKSREDESQVKPPSPKNSDTHEKTMDPSTVYVVKNVGDRWQPELDVCQNESLIAIDTMQGGALGYRIMRNLTLPMDRPAGSICLLAAQHMHDLMKEQHHQSSSVQQSLETALNNAKKALNGIKQAKANDDAESKSQCERVGIVTNLEKKVEELNSQLAEKIVVANRLPLVQNELLEAKTTISNLEAKIQKMKADKPGIRRRVVVCYLTSAEFATKLQDRFVGGWTATQRCIAQVAGWKKEVWAKVKKAFKEEAHKIPFGFEQQEFIDEDLLNLVPTANDGPSNPSILDSPEPENPKA</sequence>
<protein>
    <submittedName>
        <fullName evidence="3">Uncharacterized protein</fullName>
    </submittedName>
</protein>
<evidence type="ECO:0000313" key="4">
    <source>
        <dbReference type="Proteomes" id="UP000596660"/>
    </source>
</evidence>
<feature type="region of interest" description="Disordered" evidence="2">
    <location>
        <begin position="297"/>
        <end position="320"/>
    </location>
</feature>
<proteinExistence type="predicted"/>
<dbReference type="Gramene" id="AUR62042320-RA">
    <property type="protein sequence ID" value="AUR62042320-RA:cds"/>
    <property type="gene ID" value="AUR62042320"/>
</dbReference>
<name>A0A803N8W9_CHEQI</name>
<evidence type="ECO:0000256" key="1">
    <source>
        <dbReference type="SAM" id="Coils"/>
    </source>
</evidence>
<dbReference type="AlphaFoldDB" id="A0A803N8W9"/>
<dbReference type="EnsemblPlants" id="AUR62042320-RA">
    <property type="protein sequence ID" value="AUR62042320-RA:cds"/>
    <property type="gene ID" value="AUR62042320"/>
</dbReference>
<dbReference type="Proteomes" id="UP000596660">
    <property type="component" value="Unplaced"/>
</dbReference>
<evidence type="ECO:0000313" key="3">
    <source>
        <dbReference type="EnsemblPlants" id="AUR62042320-RA:cds"/>
    </source>
</evidence>